<feature type="coiled-coil region" evidence="1">
    <location>
        <begin position="90"/>
        <end position="124"/>
    </location>
</feature>
<reference evidence="3" key="1">
    <citation type="submission" date="2014-12" db="EMBL/GenBank/DDBJ databases">
        <title>Complete genome sequence of a multi-drug resistant Klebsiella pneumoniae.</title>
        <authorList>
            <person name="Hua X."/>
            <person name="Chen Q."/>
            <person name="Li X."/>
            <person name="Feng Y."/>
            <person name="Ruan Z."/>
            <person name="Yu Y."/>
        </authorList>
    </citation>
    <scope>NUCLEOTIDE SEQUENCE [LARGE SCALE GENOMIC DNA]</scope>
    <source>
        <strain evidence="3">5.12</strain>
    </source>
</reference>
<dbReference type="SUPFAM" id="SSF82771">
    <property type="entry name" value="GIY-YIG endonuclease"/>
    <property type="match status" value="1"/>
</dbReference>
<dbReference type="OrthoDB" id="7067063at2"/>
<dbReference type="EMBL" id="CP052766">
    <property type="protein sequence ID" value="QJR79660.1"/>
    <property type="molecule type" value="Genomic_DNA"/>
</dbReference>
<reference evidence="2 3" key="2">
    <citation type="submission" date="2020-04" db="EMBL/GenBank/DDBJ databases">
        <title>Complete genome sequence of Alteromonas pelagimontana 5.12T.</title>
        <authorList>
            <person name="Sinha R.K."/>
            <person name="Krishnan K.P."/>
            <person name="Kurian J.P."/>
        </authorList>
    </citation>
    <scope>NUCLEOTIDE SEQUENCE [LARGE SCALE GENOMIC DNA]</scope>
    <source>
        <strain evidence="2 3">5.12</strain>
    </source>
</reference>
<keyword evidence="1" id="KW-0175">Coiled coil</keyword>
<evidence type="ECO:0000256" key="1">
    <source>
        <dbReference type="SAM" id="Coils"/>
    </source>
</evidence>
<dbReference type="Proteomes" id="UP000219285">
    <property type="component" value="Chromosome"/>
</dbReference>
<sequence length="247" mass="27347">MKSLWYTLKPEFLSVEEYRSHLTAGGMAKIFFISGTAPVNFINRRKIEGRPVRANINSNGHRLFKVSDVIAAAKASAKKITPPIAGFEERENAENRIADLRAIEQQLETSIDELKSKLSSLELAQAADCKLGFALLSQEALAKSASRSIPKSGVYFLLQDDEVVYVGQGTSVLTRIGNHIADPEKEFNGYCFIECEPESMNLLESVYIHLFAPKHNGRIGRNMDRIRAPLSMSAINEAFGITVDKVA</sequence>
<name>A0A6M4MAG7_9ALTE</name>
<evidence type="ECO:0000313" key="3">
    <source>
        <dbReference type="Proteomes" id="UP000219285"/>
    </source>
</evidence>
<dbReference type="KEGG" id="apel:CA267_002020"/>
<protein>
    <recommendedName>
        <fullName evidence="4">GIY-YIG nuclease family protein</fullName>
    </recommendedName>
</protein>
<evidence type="ECO:0008006" key="4">
    <source>
        <dbReference type="Google" id="ProtNLM"/>
    </source>
</evidence>
<evidence type="ECO:0000313" key="2">
    <source>
        <dbReference type="EMBL" id="QJR79660.1"/>
    </source>
</evidence>
<organism evidence="2 3">
    <name type="scientific">Alteromonas pelagimontana</name>
    <dbReference type="NCBI Taxonomy" id="1858656"/>
    <lineage>
        <taxon>Bacteria</taxon>
        <taxon>Pseudomonadati</taxon>
        <taxon>Pseudomonadota</taxon>
        <taxon>Gammaproteobacteria</taxon>
        <taxon>Alteromonadales</taxon>
        <taxon>Alteromonadaceae</taxon>
        <taxon>Alteromonas/Salinimonas group</taxon>
        <taxon>Alteromonas</taxon>
    </lineage>
</organism>
<dbReference type="RefSeq" id="WP_139316230.1">
    <property type="nucleotide sequence ID" value="NZ_CP052766.1"/>
</dbReference>
<accession>A0A6M4MAG7</accession>
<keyword evidence="3" id="KW-1185">Reference proteome</keyword>
<dbReference type="CDD" id="cd00719">
    <property type="entry name" value="GIY-YIG_SF"/>
    <property type="match status" value="1"/>
</dbReference>
<proteinExistence type="predicted"/>
<dbReference type="InterPro" id="IPR035901">
    <property type="entry name" value="GIY-YIG_endonuc_sf"/>
</dbReference>
<dbReference type="AlphaFoldDB" id="A0A6M4MAG7"/>
<gene>
    <name evidence="2" type="ORF">CA267_002020</name>
</gene>